<organism evidence="26 27">
    <name type="scientific">Lonchura striata</name>
    <name type="common">white-rumped munia</name>
    <dbReference type="NCBI Taxonomy" id="40157"/>
    <lineage>
        <taxon>Eukaryota</taxon>
        <taxon>Metazoa</taxon>
        <taxon>Chordata</taxon>
        <taxon>Craniata</taxon>
        <taxon>Vertebrata</taxon>
        <taxon>Euteleostomi</taxon>
        <taxon>Archelosauria</taxon>
        <taxon>Archosauria</taxon>
        <taxon>Dinosauria</taxon>
        <taxon>Saurischia</taxon>
        <taxon>Theropoda</taxon>
        <taxon>Coelurosauria</taxon>
        <taxon>Aves</taxon>
        <taxon>Neognathae</taxon>
        <taxon>Neoaves</taxon>
        <taxon>Telluraves</taxon>
        <taxon>Australaves</taxon>
        <taxon>Passeriformes</taxon>
        <taxon>Passeroidea</taxon>
        <taxon>Estrildidae</taxon>
        <taxon>Estrildinae</taxon>
        <taxon>Lonchura</taxon>
    </lineage>
</organism>
<evidence type="ECO:0000256" key="11">
    <source>
        <dbReference type="ARBA" id="ARBA00022827"/>
    </source>
</evidence>
<evidence type="ECO:0000256" key="3">
    <source>
        <dbReference type="ARBA" id="ARBA00001970"/>
    </source>
</evidence>
<dbReference type="EC" id="1.14.13.39" evidence="6"/>
<dbReference type="InterPro" id="IPR050607">
    <property type="entry name" value="NOS"/>
</dbReference>
<dbReference type="Pfam" id="PF02898">
    <property type="entry name" value="NO_synthase"/>
    <property type="match status" value="1"/>
</dbReference>
<gene>
    <name evidence="26" type="primary">NOS3</name>
    <name evidence="26" type="ORF">RLOC_00006269</name>
</gene>
<proteinExistence type="inferred from homology"/>
<dbReference type="PIRSF" id="PIRSF000333">
    <property type="entry name" value="NOS"/>
    <property type="match status" value="1"/>
</dbReference>
<evidence type="ECO:0000256" key="10">
    <source>
        <dbReference type="ARBA" id="ARBA00022723"/>
    </source>
</evidence>
<dbReference type="AlphaFoldDB" id="A0A218UGU3"/>
<dbReference type="InterPro" id="IPR039261">
    <property type="entry name" value="FNR_nucleotide-bd"/>
</dbReference>
<comment type="cofactor">
    <cofactor evidence="1">
        <name>FMN</name>
        <dbReference type="ChEBI" id="CHEBI:58210"/>
    </cofactor>
</comment>
<dbReference type="GO" id="GO:0005516">
    <property type="term" value="F:calmodulin binding"/>
    <property type="evidence" value="ECO:0007669"/>
    <property type="project" value="UniProtKB-KW"/>
</dbReference>
<evidence type="ECO:0000256" key="13">
    <source>
        <dbReference type="ARBA" id="ARBA00022860"/>
    </source>
</evidence>
<dbReference type="InterPro" id="IPR012144">
    <property type="entry name" value="NOS_euk"/>
</dbReference>
<dbReference type="PANTHER" id="PTHR43410">
    <property type="entry name" value="NITRIC OXIDE SYNTHASE OXYGENASE"/>
    <property type="match status" value="1"/>
</dbReference>
<dbReference type="Proteomes" id="UP000197619">
    <property type="component" value="Unassembled WGS sequence"/>
</dbReference>
<keyword evidence="27" id="KW-1185">Reference proteome</keyword>
<comment type="cofactor">
    <cofactor evidence="4">
        <name>FAD</name>
        <dbReference type="ChEBI" id="CHEBI:57692"/>
    </cofactor>
</comment>
<dbReference type="Pfam" id="PF00175">
    <property type="entry name" value="NAD_binding_1"/>
    <property type="match status" value="1"/>
</dbReference>
<dbReference type="GO" id="GO:0010181">
    <property type="term" value="F:FMN binding"/>
    <property type="evidence" value="ECO:0007669"/>
    <property type="project" value="InterPro"/>
</dbReference>
<evidence type="ECO:0000256" key="19">
    <source>
        <dbReference type="ARBA" id="ARBA00049764"/>
    </source>
</evidence>
<evidence type="ECO:0000256" key="2">
    <source>
        <dbReference type="ARBA" id="ARBA00001950"/>
    </source>
</evidence>
<evidence type="ECO:0000313" key="27">
    <source>
        <dbReference type="Proteomes" id="UP000197619"/>
    </source>
</evidence>
<dbReference type="Pfam" id="PF00667">
    <property type="entry name" value="FAD_binding_1"/>
    <property type="match status" value="1"/>
</dbReference>
<comment type="caution">
    <text evidence="26">The sequence shown here is derived from an EMBL/GenBank/DDBJ whole genome shotgun (WGS) entry which is preliminary data.</text>
</comment>
<dbReference type="GO" id="GO:0020037">
    <property type="term" value="F:heme binding"/>
    <property type="evidence" value="ECO:0007669"/>
    <property type="project" value="InterPro"/>
</dbReference>
<dbReference type="PRINTS" id="PR00371">
    <property type="entry name" value="FPNCR"/>
</dbReference>
<dbReference type="InterPro" id="IPR029039">
    <property type="entry name" value="Flavoprotein-like_sf"/>
</dbReference>
<sequence length="843" mass="93522">MTPQEVPCSGQRCLGSLVLPRPLPAPTPEGTRPPEELLELARDFITQYYVSLRRENSPAHTQRLREVAAAIAASGSYRLREPELAFGAKQAWRNAARCVGRIQWNKLQVFDARDCAGLGEMFSLLCSHIQFATNRGNIRSAITIFPPRAPGRGDFRIWNPQLIRYAGYRQPDGSVRGDPANVDITELCIQHGWTPGGGRFDVLPLLLQSPDESPELFPLPPELVLEVPLHHPTLEWFSELGLRWHALPAVANLLLEIGGLEFPAAPFNGWYMGTEIGSRNLCDRHRYNVLPEVAQRMGLDTGTSSSLWKDRAAVEVNVAVLHSFQVAQVTIVDHHAATESFMKHLAAEGQARGGCPADWAWIVPPLSGSLTPVFHQEMVNYHLSPTFRYQSFSKALMEMTSPYTGTSQAEPPMSYKLRFNSVSQSDQLVSSWKKKRRQLSNTDSAGTLGALRFAVFGLGSRAYPHFCAFARAVDTRLEELGGERVLPLGEGDELCAQEESFRTWARQVFQALTFYLDVAAPPTPQFLQLLGSLARDPAERERLQRLAQDARLYEEWKWFRCPTLPEVLAEFPSVALPAALLLSQLPLLQPRYYSISSAPGAHPGEIHLTVAVVTYHSENGQGPLHYGVCSTWLARLQPGDTVPAFIRGAPSFRLPPAPDTPCILVGPGTGVAPFRSFWQHRLHLLRTGGGPLGPMVLVFGCRSPALDHIYREEMEEARQQGALSQVLTAFSREPGSPKTYVQDVLRAQLAAEVHQVLCQRGGHMYVCGDVTMATEVLQTVQHILAQEGGMTLGQAGDVISELRDKNRYHEDIFGLTFRTQEVALRIRSQSFSLQERRPPGPAP</sequence>
<dbReference type="SUPFAM" id="SSF52343">
    <property type="entry name" value="Ferredoxin reductase-like, C-terminal NADP-linked domain"/>
    <property type="match status" value="1"/>
</dbReference>
<evidence type="ECO:0000313" key="26">
    <source>
        <dbReference type="EMBL" id="OWK52945.1"/>
    </source>
</evidence>
<dbReference type="GO" id="GO:0050660">
    <property type="term" value="F:flavin adenine dinucleotide binding"/>
    <property type="evidence" value="ECO:0007669"/>
    <property type="project" value="InterPro"/>
</dbReference>
<dbReference type="InterPro" id="IPR017927">
    <property type="entry name" value="FAD-bd_FR_type"/>
</dbReference>
<feature type="binding site" description="axial binding residue" evidence="23">
    <location>
        <position position="98"/>
    </location>
    <ligand>
        <name>heme b</name>
        <dbReference type="ChEBI" id="CHEBI:60344"/>
    </ligand>
    <ligandPart>
        <name>Fe</name>
        <dbReference type="ChEBI" id="CHEBI:18248"/>
    </ligandPart>
</feature>
<keyword evidence="11" id="KW-0274">FAD</keyword>
<dbReference type="InterPro" id="IPR044940">
    <property type="entry name" value="NOS_dom_2"/>
</dbReference>
<evidence type="ECO:0000256" key="22">
    <source>
        <dbReference type="ARBA" id="ARBA00049818"/>
    </source>
</evidence>
<dbReference type="Gene3D" id="3.40.50.80">
    <property type="entry name" value="Nucleotide-binding domain of ferredoxin-NADP reductase (FNR) module"/>
    <property type="match status" value="1"/>
</dbReference>
<evidence type="ECO:0000256" key="5">
    <source>
        <dbReference type="ARBA" id="ARBA00006267"/>
    </source>
</evidence>
<dbReference type="GO" id="GO:0046872">
    <property type="term" value="F:metal ion binding"/>
    <property type="evidence" value="ECO:0007669"/>
    <property type="project" value="UniProtKB-KW"/>
</dbReference>
<evidence type="ECO:0000256" key="8">
    <source>
        <dbReference type="ARBA" id="ARBA00022630"/>
    </source>
</evidence>
<feature type="domain" description="FAD-binding FR-type" evidence="25">
    <location>
        <begin position="319"/>
        <end position="655"/>
    </location>
</feature>
<evidence type="ECO:0000256" key="14">
    <source>
        <dbReference type="ARBA" id="ARBA00023002"/>
    </source>
</evidence>
<dbReference type="FunFam" id="3.90.440.10:FF:000001">
    <property type="entry name" value="Endothelial nitric oxide synthase"/>
    <property type="match status" value="1"/>
</dbReference>
<accession>A0A218UGU3</accession>
<evidence type="ECO:0000256" key="6">
    <source>
        <dbReference type="ARBA" id="ARBA00012989"/>
    </source>
</evidence>
<reference evidence="26 27" key="1">
    <citation type="submission" date="2017-05" db="EMBL/GenBank/DDBJ databases">
        <title>Genome of assembly of the Bengalese finch, Lonchura striata domestica.</title>
        <authorList>
            <person name="Colquitt B.M."/>
            <person name="Brainard M.S."/>
        </authorList>
    </citation>
    <scope>NUCLEOTIDE SEQUENCE [LARGE SCALE GENOMIC DNA]</scope>
    <source>
        <strain evidence="26">White83orange57</strain>
    </source>
</reference>
<dbReference type="FunFam" id="3.90.1230.10:FF:000001">
    <property type="entry name" value="Nitric oxide synthase, brain"/>
    <property type="match status" value="1"/>
</dbReference>
<dbReference type="InterPro" id="IPR004030">
    <property type="entry name" value="NOS_N"/>
</dbReference>
<dbReference type="PROSITE" id="PS51384">
    <property type="entry name" value="FAD_FR"/>
    <property type="match status" value="1"/>
</dbReference>
<comment type="subunit">
    <text evidence="18">Homodimer. Interacts with NOSIP and NOSTRIN. Interacts with HSP90AB1. Forms a complex with ASL, ASS1 and SLC7A1; the complex regulates cell-autonomous L-arginine synthesis and citrulline recycling while channeling extracellular L-arginine to nitric oxide synthesis pathway.</text>
</comment>
<evidence type="ECO:0000256" key="15">
    <source>
        <dbReference type="ARBA" id="ARBA00023004"/>
    </source>
</evidence>
<dbReference type="EMBL" id="MUZQ01000313">
    <property type="protein sequence ID" value="OWK52945.1"/>
    <property type="molecule type" value="Genomic_DNA"/>
</dbReference>
<evidence type="ECO:0000259" key="24">
    <source>
        <dbReference type="PROSITE" id="PS50902"/>
    </source>
</evidence>
<dbReference type="InterPro" id="IPR001433">
    <property type="entry name" value="OxRdtase_FAD/NAD-bd"/>
</dbReference>
<dbReference type="InterPro" id="IPR003097">
    <property type="entry name" value="CysJ-like_FAD-binding"/>
</dbReference>
<evidence type="ECO:0000256" key="20">
    <source>
        <dbReference type="ARBA" id="ARBA00049791"/>
    </source>
</evidence>
<dbReference type="InterPro" id="IPR008254">
    <property type="entry name" value="Flavodoxin/NO_synth"/>
</dbReference>
<keyword evidence="8" id="KW-0285">Flavoprotein</keyword>
<dbReference type="GO" id="GO:0004517">
    <property type="term" value="F:nitric-oxide synthase activity"/>
    <property type="evidence" value="ECO:0007669"/>
    <property type="project" value="UniProtKB-EC"/>
</dbReference>
<dbReference type="InterPro" id="IPR044943">
    <property type="entry name" value="NOS_dom_1"/>
</dbReference>
<dbReference type="SUPFAM" id="SSF63380">
    <property type="entry name" value="Riboflavin synthase domain-like"/>
    <property type="match status" value="1"/>
</dbReference>
<evidence type="ECO:0000256" key="1">
    <source>
        <dbReference type="ARBA" id="ARBA00001917"/>
    </source>
</evidence>
<dbReference type="InterPro" id="IPR001094">
    <property type="entry name" value="Flavdoxin-like"/>
</dbReference>
<comment type="catalytic activity">
    <reaction evidence="17">
        <text>2 L-arginine + 3 NADPH + 4 O2 + H(+) = 2 L-citrulline + 2 nitric oxide + 3 NADP(+) + 4 H2O</text>
        <dbReference type="Rhea" id="RHEA:19897"/>
        <dbReference type="ChEBI" id="CHEBI:15377"/>
        <dbReference type="ChEBI" id="CHEBI:15378"/>
        <dbReference type="ChEBI" id="CHEBI:15379"/>
        <dbReference type="ChEBI" id="CHEBI:16480"/>
        <dbReference type="ChEBI" id="CHEBI:32682"/>
        <dbReference type="ChEBI" id="CHEBI:57743"/>
        <dbReference type="ChEBI" id="CHEBI:57783"/>
        <dbReference type="ChEBI" id="CHEBI:58349"/>
        <dbReference type="EC" id="1.14.13.39"/>
    </reaction>
    <physiologicalReaction direction="left-to-right" evidence="17">
        <dbReference type="Rhea" id="RHEA:19898"/>
    </physiologicalReaction>
</comment>
<evidence type="ECO:0000256" key="9">
    <source>
        <dbReference type="ARBA" id="ARBA00022643"/>
    </source>
</evidence>
<dbReference type="STRING" id="299123.ENSLSDP00000018178"/>
<evidence type="ECO:0000256" key="12">
    <source>
        <dbReference type="ARBA" id="ARBA00022857"/>
    </source>
</evidence>
<keyword evidence="15 23" id="KW-0408">Iron</keyword>
<dbReference type="Gene3D" id="3.40.50.360">
    <property type="match status" value="1"/>
</dbReference>
<keyword evidence="7 23" id="KW-0349">Heme</keyword>
<keyword evidence="12" id="KW-0521">NADP</keyword>
<evidence type="ECO:0000256" key="16">
    <source>
        <dbReference type="ARBA" id="ARBA00029794"/>
    </source>
</evidence>
<comment type="similarity">
    <text evidence="5">Belongs to the NOS family.</text>
</comment>
<evidence type="ECO:0000256" key="4">
    <source>
        <dbReference type="ARBA" id="ARBA00001974"/>
    </source>
</evidence>
<name>A0A218UGU3_9PASE</name>
<dbReference type="Gene3D" id="3.90.340.10">
    <property type="entry name" value="Nitric Oxide Synthase, Chain A, domain 1"/>
    <property type="match status" value="1"/>
</dbReference>
<dbReference type="GO" id="GO:0050661">
    <property type="term" value="F:NADP binding"/>
    <property type="evidence" value="ECO:0007669"/>
    <property type="project" value="InterPro"/>
</dbReference>
<evidence type="ECO:0000256" key="23">
    <source>
        <dbReference type="PIRSR" id="PIRSR000333-1"/>
    </source>
</evidence>
<dbReference type="Gene3D" id="3.90.440.10">
    <property type="entry name" value="Nitric Oxide Synthase,Heme Domain,Chain A domain 2"/>
    <property type="match status" value="1"/>
</dbReference>
<feature type="domain" description="Flavodoxin-like" evidence="24">
    <location>
        <begin position="327"/>
        <end position="509"/>
    </location>
</feature>
<evidence type="ECO:0000256" key="21">
    <source>
        <dbReference type="ARBA" id="ARBA00049814"/>
    </source>
</evidence>
<dbReference type="SUPFAM" id="SSF52218">
    <property type="entry name" value="Flavoproteins"/>
    <property type="match status" value="1"/>
</dbReference>
<keyword evidence="13" id="KW-0112">Calmodulin-binding</keyword>
<dbReference type="SUPFAM" id="SSF56512">
    <property type="entry name" value="Nitric oxide (NO) synthase oxygenase domain"/>
    <property type="match status" value="1"/>
</dbReference>
<dbReference type="GO" id="GO:0006809">
    <property type="term" value="P:nitric oxide biosynthetic process"/>
    <property type="evidence" value="ECO:0007669"/>
    <property type="project" value="InterPro"/>
</dbReference>
<evidence type="ECO:0000256" key="17">
    <source>
        <dbReference type="ARBA" id="ARBA00047419"/>
    </source>
</evidence>
<dbReference type="InterPro" id="IPR044944">
    <property type="entry name" value="NOS_dom_3"/>
</dbReference>
<dbReference type="CDD" id="cd00795">
    <property type="entry name" value="NOS_oxygenase_euk"/>
    <property type="match status" value="1"/>
</dbReference>
<comment type="cofactor">
    <cofactor evidence="2">
        <name>(6R)-L-erythro-5,6,7,8-tetrahydrobiopterin</name>
        <dbReference type="ChEBI" id="CHEBI:59560"/>
    </cofactor>
</comment>
<dbReference type="InterPro" id="IPR036119">
    <property type="entry name" value="NOS_N_sf"/>
</dbReference>
<keyword evidence="14" id="KW-0560">Oxidoreductase</keyword>
<keyword evidence="10 23" id="KW-0479">Metal-binding</keyword>
<dbReference type="Gene3D" id="3.90.1230.10">
    <property type="entry name" value="Nitric Oxide Synthase, Chain A, domain 3"/>
    <property type="match status" value="1"/>
</dbReference>
<dbReference type="InterPro" id="IPR017938">
    <property type="entry name" value="Riboflavin_synthase-like_b-brl"/>
</dbReference>
<evidence type="ECO:0000256" key="7">
    <source>
        <dbReference type="ARBA" id="ARBA00022617"/>
    </source>
</evidence>
<dbReference type="PROSITE" id="PS50902">
    <property type="entry name" value="FLAVODOXIN_LIKE"/>
    <property type="match status" value="1"/>
</dbReference>
<dbReference type="PANTHER" id="PTHR43410:SF1">
    <property type="entry name" value="NITRIC OXIDE SYNTHASE"/>
    <property type="match status" value="1"/>
</dbReference>
<comment type="cofactor">
    <cofactor evidence="3">
        <name>heme b</name>
        <dbReference type="ChEBI" id="CHEBI:60344"/>
    </cofactor>
</comment>
<dbReference type="FunFam" id="3.40.50.80:FF:000003">
    <property type="entry name" value="Nitric oxide synthase"/>
    <property type="match status" value="1"/>
</dbReference>
<dbReference type="InterPro" id="IPR001709">
    <property type="entry name" value="Flavoprot_Pyr_Nucl_cyt_Rdtase"/>
</dbReference>
<evidence type="ECO:0000259" key="25">
    <source>
        <dbReference type="PROSITE" id="PS51384"/>
    </source>
</evidence>
<evidence type="ECO:0000256" key="18">
    <source>
        <dbReference type="ARBA" id="ARBA00049679"/>
    </source>
</evidence>
<dbReference type="PRINTS" id="PR00369">
    <property type="entry name" value="FLAVODOXIN"/>
</dbReference>
<dbReference type="Gene3D" id="2.40.30.10">
    <property type="entry name" value="Translation factors"/>
    <property type="match status" value="1"/>
</dbReference>
<keyword evidence="9" id="KW-0288">FMN</keyword>
<dbReference type="PROSITE" id="PS60001">
    <property type="entry name" value="NOS"/>
    <property type="match status" value="1"/>
</dbReference>
<protein>
    <recommendedName>
        <fullName evidence="19">Nitric oxide synthase 3</fullName>
        <ecNumber evidence="6">1.14.13.39</ecNumber>
    </recommendedName>
    <alternativeName>
        <fullName evidence="16">Constitutive NOS</fullName>
    </alternativeName>
    <alternativeName>
        <fullName evidence="22">EC-NOS</fullName>
    </alternativeName>
    <alternativeName>
        <fullName evidence="20">NOS type III</fullName>
    </alternativeName>
    <alternativeName>
        <fullName evidence="21">Nitric oxide synthase, endothelial</fullName>
    </alternativeName>
</protein>